<reference evidence="9" key="3">
    <citation type="submission" date="2015-06" db="UniProtKB">
        <authorList>
            <consortium name="EnsemblProtists"/>
        </authorList>
    </citation>
    <scope>IDENTIFICATION</scope>
</reference>
<evidence type="ECO:0000256" key="2">
    <source>
        <dbReference type="ARBA" id="ARBA00006916"/>
    </source>
</evidence>
<protein>
    <recommendedName>
        <fullName evidence="3">rRNA-processing protein EFG1</fullName>
    </recommendedName>
    <alternativeName>
        <fullName evidence="4">rRNA-processing protein efg1</fullName>
    </alternativeName>
</protein>
<keyword evidence="7" id="KW-0539">Nucleus</keyword>
<gene>
    <name evidence="8" type="ORF">GUITHDRAFT_42192</name>
</gene>
<dbReference type="GeneID" id="17310980"/>
<dbReference type="eggNOG" id="KOG4484">
    <property type="taxonomic scope" value="Eukaryota"/>
</dbReference>
<dbReference type="RefSeq" id="XP_005841439.1">
    <property type="nucleotide sequence ID" value="XM_005841382.1"/>
</dbReference>
<dbReference type="PANTHER" id="PTHR33911">
    <property type="entry name" value="RRNA-PROCESSING PROTEIN EFG1"/>
    <property type="match status" value="1"/>
</dbReference>
<keyword evidence="6" id="KW-0175">Coiled coil</keyword>
<dbReference type="OrthoDB" id="47732at2759"/>
<comment type="subcellular location">
    <subcellularLocation>
        <location evidence="1">Nucleus</location>
        <location evidence="1">Nucleolus</location>
    </subcellularLocation>
</comment>
<dbReference type="PaxDb" id="55529-EKX54459"/>
<dbReference type="PANTHER" id="PTHR33911:SF1">
    <property type="entry name" value="RRNA-PROCESSING PROTEIN EFG1"/>
    <property type="match status" value="1"/>
</dbReference>
<dbReference type="Proteomes" id="UP000011087">
    <property type="component" value="Unassembled WGS sequence"/>
</dbReference>
<organism evidence="8">
    <name type="scientific">Guillardia theta (strain CCMP2712)</name>
    <name type="common">Cryptophyte</name>
    <dbReference type="NCBI Taxonomy" id="905079"/>
    <lineage>
        <taxon>Eukaryota</taxon>
        <taxon>Cryptophyceae</taxon>
        <taxon>Pyrenomonadales</taxon>
        <taxon>Geminigeraceae</taxon>
        <taxon>Guillardia</taxon>
    </lineage>
</organism>
<dbReference type="HOGENOM" id="CLU_2079226_0_0_1"/>
<evidence type="ECO:0000256" key="1">
    <source>
        <dbReference type="ARBA" id="ARBA00004604"/>
    </source>
</evidence>
<evidence type="ECO:0000256" key="3">
    <source>
        <dbReference type="ARBA" id="ARBA00018689"/>
    </source>
</evidence>
<feature type="non-terminal residue" evidence="8">
    <location>
        <position position="1"/>
    </location>
</feature>
<comment type="similarity">
    <text evidence="2">Belongs to the EFG1 family.</text>
</comment>
<dbReference type="GO" id="GO:0005730">
    <property type="term" value="C:nucleolus"/>
    <property type="evidence" value="ECO:0007669"/>
    <property type="project" value="UniProtKB-SubCell"/>
</dbReference>
<dbReference type="OMA" id="REMGCAN"/>
<proteinExistence type="inferred from homology"/>
<keyword evidence="5" id="KW-0698">rRNA processing</keyword>
<dbReference type="STRING" id="905079.L1K1L7"/>
<dbReference type="GO" id="GO:0000462">
    <property type="term" value="P:maturation of SSU-rRNA from tricistronic rRNA transcript (SSU-rRNA, 5.8S rRNA, LSU-rRNA)"/>
    <property type="evidence" value="ECO:0007669"/>
    <property type="project" value="TreeGrafter"/>
</dbReference>
<dbReference type="InterPro" id="IPR019310">
    <property type="entry name" value="Efg1"/>
</dbReference>
<evidence type="ECO:0000256" key="5">
    <source>
        <dbReference type="ARBA" id="ARBA00022552"/>
    </source>
</evidence>
<evidence type="ECO:0000313" key="8">
    <source>
        <dbReference type="EMBL" id="EKX54459.1"/>
    </source>
</evidence>
<dbReference type="Pfam" id="PF10153">
    <property type="entry name" value="Efg1"/>
    <property type="match status" value="1"/>
</dbReference>
<evidence type="ECO:0000256" key="7">
    <source>
        <dbReference type="ARBA" id="ARBA00023242"/>
    </source>
</evidence>
<keyword evidence="10" id="KW-1185">Reference proteome</keyword>
<sequence>KNRVRNIERTLARKGDSIPEDVKEKMRQRIAQLKTEYEEIVLADKERKYSIRYRKVKFFERKKLERMLSRNAKEIRESDPNSAEFARLTSDRKQMLEDLQYVLYFPRDMKYVSVLNND</sequence>
<feature type="non-terminal residue" evidence="8">
    <location>
        <position position="118"/>
    </location>
</feature>
<dbReference type="AlphaFoldDB" id="L1K1L7"/>
<dbReference type="EnsemblProtists" id="EKX54459">
    <property type="protein sequence ID" value="EKX54459"/>
    <property type="gene ID" value="GUITHDRAFT_42192"/>
</dbReference>
<dbReference type="InterPro" id="IPR050786">
    <property type="entry name" value="EFG1_rRNA-proc"/>
</dbReference>
<dbReference type="GO" id="GO:0030688">
    <property type="term" value="C:preribosome, small subunit precursor"/>
    <property type="evidence" value="ECO:0007669"/>
    <property type="project" value="TreeGrafter"/>
</dbReference>
<evidence type="ECO:0000256" key="6">
    <source>
        <dbReference type="ARBA" id="ARBA00023054"/>
    </source>
</evidence>
<reference evidence="10" key="2">
    <citation type="submission" date="2012-11" db="EMBL/GenBank/DDBJ databases">
        <authorList>
            <person name="Kuo A."/>
            <person name="Curtis B.A."/>
            <person name="Tanifuji G."/>
            <person name="Burki F."/>
            <person name="Gruber A."/>
            <person name="Irimia M."/>
            <person name="Maruyama S."/>
            <person name="Arias M.C."/>
            <person name="Ball S.G."/>
            <person name="Gile G.H."/>
            <person name="Hirakawa Y."/>
            <person name="Hopkins J.F."/>
            <person name="Rensing S.A."/>
            <person name="Schmutz J."/>
            <person name="Symeonidi A."/>
            <person name="Elias M."/>
            <person name="Eveleigh R.J."/>
            <person name="Herman E.K."/>
            <person name="Klute M.J."/>
            <person name="Nakayama T."/>
            <person name="Obornik M."/>
            <person name="Reyes-Prieto A."/>
            <person name="Armbrust E.V."/>
            <person name="Aves S.J."/>
            <person name="Beiko R.G."/>
            <person name="Coutinho P."/>
            <person name="Dacks J.B."/>
            <person name="Durnford D.G."/>
            <person name="Fast N.M."/>
            <person name="Green B.R."/>
            <person name="Grisdale C."/>
            <person name="Hempe F."/>
            <person name="Henrissat B."/>
            <person name="Hoppner M.P."/>
            <person name="Ishida K.-I."/>
            <person name="Kim E."/>
            <person name="Koreny L."/>
            <person name="Kroth P.G."/>
            <person name="Liu Y."/>
            <person name="Malik S.-B."/>
            <person name="Maier U.G."/>
            <person name="McRose D."/>
            <person name="Mock T."/>
            <person name="Neilson J.A."/>
            <person name="Onodera N.T."/>
            <person name="Poole A.M."/>
            <person name="Pritham E.J."/>
            <person name="Richards T.A."/>
            <person name="Rocap G."/>
            <person name="Roy S.W."/>
            <person name="Sarai C."/>
            <person name="Schaack S."/>
            <person name="Shirato S."/>
            <person name="Slamovits C.H."/>
            <person name="Spencer D.F."/>
            <person name="Suzuki S."/>
            <person name="Worden A.Z."/>
            <person name="Zauner S."/>
            <person name="Barry K."/>
            <person name="Bell C."/>
            <person name="Bharti A.K."/>
            <person name="Crow J.A."/>
            <person name="Grimwood J."/>
            <person name="Kramer R."/>
            <person name="Lindquist E."/>
            <person name="Lucas S."/>
            <person name="Salamov A."/>
            <person name="McFadden G.I."/>
            <person name="Lane C.E."/>
            <person name="Keeling P.J."/>
            <person name="Gray M.W."/>
            <person name="Grigoriev I.V."/>
            <person name="Archibald J.M."/>
        </authorList>
    </citation>
    <scope>NUCLEOTIDE SEQUENCE</scope>
    <source>
        <strain evidence="10">CCMP2712</strain>
    </source>
</reference>
<accession>L1K1L7</accession>
<evidence type="ECO:0000313" key="10">
    <source>
        <dbReference type="Proteomes" id="UP000011087"/>
    </source>
</evidence>
<reference evidence="8 10" key="1">
    <citation type="journal article" date="2012" name="Nature">
        <title>Algal genomes reveal evolutionary mosaicism and the fate of nucleomorphs.</title>
        <authorList>
            <consortium name="DOE Joint Genome Institute"/>
            <person name="Curtis B.A."/>
            <person name="Tanifuji G."/>
            <person name="Burki F."/>
            <person name="Gruber A."/>
            <person name="Irimia M."/>
            <person name="Maruyama S."/>
            <person name="Arias M.C."/>
            <person name="Ball S.G."/>
            <person name="Gile G.H."/>
            <person name="Hirakawa Y."/>
            <person name="Hopkins J.F."/>
            <person name="Kuo A."/>
            <person name="Rensing S.A."/>
            <person name="Schmutz J."/>
            <person name="Symeonidi A."/>
            <person name="Elias M."/>
            <person name="Eveleigh R.J."/>
            <person name="Herman E.K."/>
            <person name="Klute M.J."/>
            <person name="Nakayama T."/>
            <person name="Obornik M."/>
            <person name="Reyes-Prieto A."/>
            <person name="Armbrust E.V."/>
            <person name="Aves S.J."/>
            <person name="Beiko R.G."/>
            <person name="Coutinho P."/>
            <person name="Dacks J.B."/>
            <person name="Durnford D.G."/>
            <person name="Fast N.M."/>
            <person name="Green B.R."/>
            <person name="Grisdale C.J."/>
            <person name="Hempel F."/>
            <person name="Henrissat B."/>
            <person name="Hoppner M.P."/>
            <person name="Ishida K."/>
            <person name="Kim E."/>
            <person name="Koreny L."/>
            <person name="Kroth P.G."/>
            <person name="Liu Y."/>
            <person name="Malik S.B."/>
            <person name="Maier U.G."/>
            <person name="McRose D."/>
            <person name="Mock T."/>
            <person name="Neilson J.A."/>
            <person name="Onodera N.T."/>
            <person name="Poole A.M."/>
            <person name="Pritham E.J."/>
            <person name="Richards T.A."/>
            <person name="Rocap G."/>
            <person name="Roy S.W."/>
            <person name="Sarai C."/>
            <person name="Schaack S."/>
            <person name="Shirato S."/>
            <person name="Slamovits C.H."/>
            <person name="Spencer D.F."/>
            <person name="Suzuki S."/>
            <person name="Worden A.Z."/>
            <person name="Zauner S."/>
            <person name="Barry K."/>
            <person name="Bell C."/>
            <person name="Bharti A.K."/>
            <person name="Crow J.A."/>
            <person name="Grimwood J."/>
            <person name="Kramer R."/>
            <person name="Lindquist E."/>
            <person name="Lucas S."/>
            <person name="Salamov A."/>
            <person name="McFadden G.I."/>
            <person name="Lane C.E."/>
            <person name="Keeling P.J."/>
            <person name="Gray M.W."/>
            <person name="Grigoriev I.V."/>
            <person name="Archibald J.M."/>
        </authorList>
    </citation>
    <scope>NUCLEOTIDE SEQUENCE</scope>
    <source>
        <strain evidence="8 10">CCMP2712</strain>
    </source>
</reference>
<dbReference type="KEGG" id="gtt:GUITHDRAFT_42192"/>
<dbReference type="EMBL" id="JH992967">
    <property type="protein sequence ID" value="EKX54459.1"/>
    <property type="molecule type" value="Genomic_DNA"/>
</dbReference>
<name>L1K1L7_GUITC</name>
<evidence type="ECO:0000313" key="9">
    <source>
        <dbReference type="EnsemblProtists" id="EKX54459"/>
    </source>
</evidence>
<evidence type="ECO:0000256" key="4">
    <source>
        <dbReference type="ARBA" id="ARBA00019827"/>
    </source>
</evidence>